<sequence>MNKVQEELRNAIQNKGNINICNFKELKYFQAVIKETFRLHPPGPLLIVHETIQKTKIEGYDVLPGTLVHVNAWAIGRDPDSWIYPEKFMPERFLESTIDFI</sequence>
<dbReference type="GO" id="GO:0020037">
    <property type="term" value="F:heme binding"/>
    <property type="evidence" value="ECO:0007669"/>
    <property type="project" value="InterPro"/>
</dbReference>
<organism evidence="2 3">
    <name type="scientific">Chenopodium quinoa</name>
    <name type="common">Quinoa</name>
    <dbReference type="NCBI Taxonomy" id="63459"/>
    <lineage>
        <taxon>Eukaryota</taxon>
        <taxon>Viridiplantae</taxon>
        <taxon>Streptophyta</taxon>
        <taxon>Embryophyta</taxon>
        <taxon>Tracheophyta</taxon>
        <taxon>Spermatophyta</taxon>
        <taxon>Magnoliopsida</taxon>
        <taxon>eudicotyledons</taxon>
        <taxon>Gunneridae</taxon>
        <taxon>Pentapetalae</taxon>
        <taxon>Caryophyllales</taxon>
        <taxon>Chenopodiaceae</taxon>
        <taxon>Chenopodioideae</taxon>
        <taxon>Atripliceae</taxon>
        <taxon>Chenopodium</taxon>
    </lineage>
</organism>
<evidence type="ECO:0000313" key="3">
    <source>
        <dbReference type="Proteomes" id="UP000596660"/>
    </source>
</evidence>
<protein>
    <recommendedName>
        <fullName evidence="4">Cytochrome P450</fullName>
    </recommendedName>
</protein>
<dbReference type="PANTHER" id="PTHR47950">
    <property type="entry name" value="CYTOCHROME P450, FAMILY 76, SUBFAMILY C, POLYPEPTIDE 5-RELATED"/>
    <property type="match status" value="1"/>
</dbReference>
<dbReference type="Pfam" id="PF00067">
    <property type="entry name" value="p450"/>
    <property type="match status" value="1"/>
</dbReference>
<dbReference type="Gene3D" id="1.10.630.10">
    <property type="entry name" value="Cytochrome P450"/>
    <property type="match status" value="1"/>
</dbReference>
<evidence type="ECO:0008006" key="4">
    <source>
        <dbReference type="Google" id="ProtNLM"/>
    </source>
</evidence>
<dbReference type="InterPro" id="IPR001128">
    <property type="entry name" value="Cyt_P450"/>
</dbReference>
<name>A0A803LKA2_CHEQI</name>
<dbReference type="InterPro" id="IPR002401">
    <property type="entry name" value="Cyt_P450_E_grp-I"/>
</dbReference>
<dbReference type="GO" id="GO:0004497">
    <property type="term" value="F:monooxygenase activity"/>
    <property type="evidence" value="ECO:0007669"/>
    <property type="project" value="InterPro"/>
</dbReference>
<dbReference type="AlphaFoldDB" id="A0A803LKA2"/>
<dbReference type="PANTHER" id="PTHR47950:SF46">
    <property type="entry name" value="OS03G0248200 PROTEIN"/>
    <property type="match status" value="1"/>
</dbReference>
<accession>A0A803LKA2</accession>
<dbReference type="PRINTS" id="PR00463">
    <property type="entry name" value="EP450I"/>
</dbReference>
<dbReference type="OMA" id="FELMSYS"/>
<dbReference type="InterPro" id="IPR036396">
    <property type="entry name" value="Cyt_P450_sf"/>
</dbReference>
<dbReference type="GO" id="GO:0005506">
    <property type="term" value="F:iron ion binding"/>
    <property type="evidence" value="ECO:0007669"/>
    <property type="project" value="InterPro"/>
</dbReference>
<dbReference type="EnsemblPlants" id="AUR62014399-RA">
    <property type="protein sequence ID" value="AUR62014399-RA:cds"/>
    <property type="gene ID" value="AUR62014399"/>
</dbReference>
<dbReference type="Proteomes" id="UP000596660">
    <property type="component" value="Unplaced"/>
</dbReference>
<evidence type="ECO:0000256" key="1">
    <source>
        <dbReference type="ARBA" id="ARBA00010617"/>
    </source>
</evidence>
<dbReference type="GO" id="GO:0016705">
    <property type="term" value="F:oxidoreductase activity, acting on paired donors, with incorporation or reduction of molecular oxygen"/>
    <property type="evidence" value="ECO:0007669"/>
    <property type="project" value="InterPro"/>
</dbReference>
<dbReference type="Gramene" id="AUR62014399-RA">
    <property type="protein sequence ID" value="AUR62014399-RA:cds"/>
    <property type="gene ID" value="AUR62014399"/>
</dbReference>
<dbReference type="SUPFAM" id="SSF48264">
    <property type="entry name" value="Cytochrome P450"/>
    <property type="match status" value="1"/>
</dbReference>
<reference evidence="2" key="2">
    <citation type="submission" date="2021-03" db="UniProtKB">
        <authorList>
            <consortium name="EnsemblPlants"/>
        </authorList>
    </citation>
    <scope>IDENTIFICATION</scope>
</reference>
<keyword evidence="3" id="KW-1185">Reference proteome</keyword>
<comment type="similarity">
    <text evidence="1">Belongs to the cytochrome P450 family.</text>
</comment>
<reference evidence="2" key="1">
    <citation type="journal article" date="2017" name="Nature">
        <title>The genome of Chenopodium quinoa.</title>
        <authorList>
            <person name="Jarvis D.E."/>
            <person name="Ho Y.S."/>
            <person name="Lightfoot D.J."/>
            <person name="Schmoeckel S.M."/>
            <person name="Li B."/>
            <person name="Borm T.J.A."/>
            <person name="Ohyanagi H."/>
            <person name="Mineta K."/>
            <person name="Michell C.T."/>
            <person name="Saber N."/>
            <person name="Kharbatia N.M."/>
            <person name="Rupper R.R."/>
            <person name="Sharp A.R."/>
            <person name="Dally N."/>
            <person name="Boughton B.A."/>
            <person name="Woo Y.H."/>
            <person name="Gao G."/>
            <person name="Schijlen E.G.W.M."/>
            <person name="Guo X."/>
            <person name="Momin A.A."/>
            <person name="Negrao S."/>
            <person name="Al-Babili S."/>
            <person name="Gehring C."/>
            <person name="Roessner U."/>
            <person name="Jung C."/>
            <person name="Murphy K."/>
            <person name="Arold S.T."/>
            <person name="Gojobori T."/>
            <person name="van der Linden C.G."/>
            <person name="van Loo E.N."/>
            <person name="Jellen E.N."/>
            <person name="Maughan P.J."/>
            <person name="Tester M."/>
        </authorList>
    </citation>
    <scope>NUCLEOTIDE SEQUENCE [LARGE SCALE GENOMIC DNA]</scope>
    <source>
        <strain evidence="2">cv. PI 614886</strain>
    </source>
</reference>
<evidence type="ECO:0000313" key="2">
    <source>
        <dbReference type="EnsemblPlants" id="AUR62014399-RA:cds"/>
    </source>
</evidence>
<proteinExistence type="inferred from homology"/>